<dbReference type="AlphaFoldDB" id="A0A165GZN0"/>
<name>A0A165GZN0_9BACL</name>
<feature type="compositionally biased region" description="Basic and acidic residues" evidence="1">
    <location>
        <begin position="225"/>
        <end position="235"/>
    </location>
</feature>
<sequence>MGSRRKLDGAVAHVRRRLMMEWLMRTAVRGLAAGAVSAVLLLAASRLFIWPGYAGIAGLTAILAAAVVFIQEWRRAPTRLQSVRTLDAFCRDNVILAAETDGSREGPLSEALSDAAAEASSAALTRFRKRKGQWTERRPLLIAGGAAAVVAVLSLFPSSAQLEAQEADEEREIIDELADNVSALEERTDDPGTEKRLAELAEEIRSADSPEEAVREAVKLQRELSLEERFSERPESGPGQTSGERILTPGEAAAALAALSGDAEEQLARMGRTSGTGNHASSGEEGAGSRGAAQGQEGTSPGGDGEPGAEGEENSSSESGGGSESNGGEAQDGDGNGTESGNGGDGISGTGTGPGNNDGGSGSGGSGQGSGDGDRNLVSTPQSPPEPGDQVMDPGPQKEGLSAADSLVPAERGEVRPYEEVKGEYRDAFVEHAGRLGLPEDLQQVLSDYFSSIDTRE</sequence>
<feature type="compositionally biased region" description="Gly residues" evidence="1">
    <location>
        <begin position="334"/>
        <end position="371"/>
    </location>
</feature>
<reference evidence="3 4" key="1">
    <citation type="submission" date="2016-01" db="EMBL/GenBank/DDBJ databases">
        <title>Whole genome sequencing of Bhargavaea cecembensis T14.</title>
        <authorList>
            <person name="Hong K.W."/>
        </authorList>
    </citation>
    <scope>NUCLEOTIDE SEQUENCE [LARGE SCALE GENOMIC DNA]</scope>
    <source>
        <strain evidence="3 4">T14</strain>
    </source>
</reference>
<evidence type="ECO:0000313" key="3">
    <source>
        <dbReference type="EMBL" id="KZE38304.1"/>
    </source>
</evidence>
<feature type="compositionally biased region" description="Low complexity" evidence="1">
    <location>
        <begin position="280"/>
        <end position="298"/>
    </location>
</feature>
<dbReference type="Proteomes" id="UP000076490">
    <property type="component" value="Unassembled WGS sequence"/>
</dbReference>
<evidence type="ECO:0000313" key="4">
    <source>
        <dbReference type="Proteomes" id="UP000076490"/>
    </source>
</evidence>
<dbReference type="EMBL" id="LQNT01000009">
    <property type="protein sequence ID" value="KZE38304.1"/>
    <property type="molecule type" value="Genomic_DNA"/>
</dbReference>
<evidence type="ECO:0000256" key="2">
    <source>
        <dbReference type="SAM" id="Phobius"/>
    </source>
</evidence>
<evidence type="ECO:0000256" key="1">
    <source>
        <dbReference type="SAM" id="MobiDB-lite"/>
    </source>
</evidence>
<dbReference type="OrthoDB" id="2380672at2"/>
<feature type="transmembrane region" description="Helical" evidence="2">
    <location>
        <begin position="26"/>
        <end position="44"/>
    </location>
</feature>
<keyword evidence="2" id="KW-1133">Transmembrane helix</keyword>
<dbReference type="RefSeq" id="WP_063179649.1">
    <property type="nucleotide sequence ID" value="NZ_LQNT01000009.1"/>
</dbReference>
<feature type="transmembrane region" description="Helical" evidence="2">
    <location>
        <begin position="138"/>
        <end position="156"/>
    </location>
</feature>
<accession>A0A165GZN0</accession>
<comment type="caution">
    <text evidence="3">The sequence shown here is derived from an EMBL/GenBank/DDBJ whole genome shotgun (WGS) entry which is preliminary data.</text>
</comment>
<feature type="region of interest" description="Disordered" evidence="1">
    <location>
        <begin position="225"/>
        <end position="414"/>
    </location>
</feature>
<proteinExistence type="predicted"/>
<gene>
    <name evidence="3" type="ORF">AV656_05130</name>
</gene>
<feature type="transmembrane region" description="Helical" evidence="2">
    <location>
        <begin position="50"/>
        <end position="70"/>
    </location>
</feature>
<keyword evidence="2" id="KW-0472">Membrane</keyword>
<keyword evidence="2" id="KW-0812">Transmembrane</keyword>
<organism evidence="3 4">
    <name type="scientific">Bhargavaea cecembensis</name>
    <dbReference type="NCBI Taxonomy" id="394098"/>
    <lineage>
        <taxon>Bacteria</taxon>
        <taxon>Bacillati</taxon>
        <taxon>Bacillota</taxon>
        <taxon>Bacilli</taxon>
        <taxon>Bacillales</taxon>
        <taxon>Caryophanaceae</taxon>
        <taxon>Bhargavaea</taxon>
    </lineage>
</organism>
<protein>
    <submittedName>
        <fullName evidence="3">Uncharacterized protein</fullName>
    </submittedName>
</protein>